<comment type="caution">
    <text evidence="1">The sequence shown here is derived from an EMBL/GenBank/DDBJ whole genome shotgun (WGS) entry which is preliminary data.</text>
</comment>
<name>A0A814U124_9BILA</name>
<gene>
    <name evidence="2" type="ORF">BYL167_LOCUS32913</name>
    <name evidence="1" type="ORF">CJN711_LOCUS10377</name>
</gene>
<dbReference type="Proteomes" id="UP000681967">
    <property type="component" value="Unassembled WGS sequence"/>
</dbReference>
<evidence type="ECO:0000313" key="2">
    <source>
        <dbReference type="EMBL" id="CAF4431304.1"/>
    </source>
</evidence>
<dbReference type="EMBL" id="CAJOBH010062382">
    <property type="protein sequence ID" value="CAF4431304.1"/>
    <property type="molecule type" value="Genomic_DNA"/>
</dbReference>
<dbReference type="AlphaFoldDB" id="A0A814U124"/>
<reference evidence="1" key="1">
    <citation type="submission" date="2021-02" db="EMBL/GenBank/DDBJ databases">
        <authorList>
            <person name="Nowell W R."/>
        </authorList>
    </citation>
    <scope>NUCLEOTIDE SEQUENCE</scope>
</reference>
<protein>
    <submittedName>
        <fullName evidence="1">Uncharacterized protein</fullName>
    </submittedName>
</protein>
<accession>A0A814U124</accession>
<dbReference type="EMBL" id="CAJNOV010004272">
    <property type="protein sequence ID" value="CAF1168487.1"/>
    <property type="molecule type" value="Genomic_DNA"/>
</dbReference>
<organism evidence="1 3">
    <name type="scientific">Rotaria magnacalcarata</name>
    <dbReference type="NCBI Taxonomy" id="392030"/>
    <lineage>
        <taxon>Eukaryota</taxon>
        <taxon>Metazoa</taxon>
        <taxon>Spiralia</taxon>
        <taxon>Gnathifera</taxon>
        <taxon>Rotifera</taxon>
        <taxon>Eurotatoria</taxon>
        <taxon>Bdelloidea</taxon>
        <taxon>Philodinida</taxon>
        <taxon>Philodinidae</taxon>
        <taxon>Rotaria</taxon>
    </lineage>
</organism>
<evidence type="ECO:0000313" key="3">
    <source>
        <dbReference type="Proteomes" id="UP000663855"/>
    </source>
</evidence>
<evidence type="ECO:0000313" key="1">
    <source>
        <dbReference type="EMBL" id="CAF1168487.1"/>
    </source>
</evidence>
<proteinExistence type="predicted"/>
<sequence>MTNTLETIDPNTELLYNFRFEHSGQNIHLTQKQLNLIPYLSTLLANQKDEYVLKSPVDYTSFAVILRSVTSNQPYILFTELHEDADILNTLNLVNYLNINLFSIPPLQAESSIRSKGFTYQPVKNIFEARNTAAEFIIALRTRQYDFDALDTKKHVFSLLMVIFSNLEVFSSRFRYHTLIVVKECCLHLFSEKQQLKFPNLEQIAGNKVIDSWVYLHDDEQPVPKNLENLFIRRQCARSVHEKDTDRFKLSANSIIDISHPRKFSLTWHHSPFMHFLSLHFITKCHYFSNIYYLLHLPKINYNHGNDTAYLNEAQSARSGRFNTLSKRPTTDKFKHRFRSKDIKNR</sequence>
<dbReference type="Proteomes" id="UP000663855">
    <property type="component" value="Unassembled WGS sequence"/>
</dbReference>